<dbReference type="AlphaFoldDB" id="A0A8J3R786"/>
<dbReference type="InterPro" id="IPR036410">
    <property type="entry name" value="HSP_DnaJ_Cys-rich_dom_sf"/>
</dbReference>
<dbReference type="EMBL" id="BOOG01000017">
    <property type="protein sequence ID" value="GIH69728.1"/>
    <property type="molecule type" value="Genomic_DNA"/>
</dbReference>
<proteinExistence type="predicted"/>
<accession>A0A8J3R786</accession>
<organism evidence="1 2">
    <name type="scientific">Sphaerimonospora thailandensis</name>
    <dbReference type="NCBI Taxonomy" id="795644"/>
    <lineage>
        <taxon>Bacteria</taxon>
        <taxon>Bacillati</taxon>
        <taxon>Actinomycetota</taxon>
        <taxon>Actinomycetes</taxon>
        <taxon>Streptosporangiales</taxon>
        <taxon>Streptosporangiaceae</taxon>
        <taxon>Sphaerimonospora</taxon>
    </lineage>
</organism>
<keyword evidence="2" id="KW-1185">Reference proteome</keyword>
<comment type="caution">
    <text evidence="1">The sequence shown here is derived from an EMBL/GenBank/DDBJ whole genome shotgun (WGS) entry which is preliminary data.</text>
</comment>
<name>A0A8J3R786_9ACTN</name>
<dbReference type="Gene3D" id="2.10.230.10">
    <property type="entry name" value="Heat shock protein DnaJ, cysteine-rich domain"/>
    <property type="match status" value="1"/>
</dbReference>
<evidence type="ECO:0000313" key="2">
    <source>
        <dbReference type="Proteomes" id="UP000610966"/>
    </source>
</evidence>
<sequence length="63" mass="6669">MPNRQHNAICPGCHGPGRVIIYRMAVAGGRIGTAGVEEPCQDCGGKGYVTFEVEVAEPAPEDR</sequence>
<dbReference type="Proteomes" id="UP000610966">
    <property type="component" value="Unassembled WGS sequence"/>
</dbReference>
<dbReference type="SUPFAM" id="SSF57938">
    <property type="entry name" value="DnaJ/Hsp40 cysteine-rich domain"/>
    <property type="match status" value="1"/>
</dbReference>
<evidence type="ECO:0000313" key="1">
    <source>
        <dbReference type="EMBL" id="GIH69728.1"/>
    </source>
</evidence>
<reference evidence="1" key="1">
    <citation type="submission" date="2021-01" db="EMBL/GenBank/DDBJ databases">
        <title>Whole genome shotgun sequence of Sphaerimonospora thailandensis NBRC 107569.</title>
        <authorList>
            <person name="Komaki H."/>
            <person name="Tamura T."/>
        </authorList>
    </citation>
    <scope>NUCLEOTIDE SEQUENCE</scope>
    <source>
        <strain evidence="1">NBRC 107569</strain>
    </source>
</reference>
<gene>
    <name evidence="1" type="ORF">Mth01_19810</name>
</gene>
<protein>
    <submittedName>
        <fullName evidence="1">Uncharacterized protein</fullName>
    </submittedName>
</protein>